<sequence>MKRLLCLFLCAALLACPLFSLTGCGRVDREAAVPVVIDTDPGIDDAFALLIAASSDRLDIRGITAVHGNVPVGKTALNALKLAAFFGVDCPVAVGAEAALDGSMATMENVHGANGLGNVALPVPAKGFDSRSAVELLHSAAQEAGGALQVLALGPLTNIAAWLTAYPDDAALIAGVTLMGGSRGKGNMSRYGEFNIYADPQAANIVFDSGLAITMADLEATQYAYLKTDELRALAGEENPCAQLIGGLCDFLEQKGAEDGGKTLHDALAAACLIDPSLAGAVRARVTVDPQADARHRGQTVVEEDENGNVTILDKPDTARFTEFLRGCVERYEAAPPTDSASLPGGEESLFLSLPWLLTSADKAAESVVRVSDQPLGFALADGSAGVIDTLIQFTSTGEIAALAELPEDTASPVLILRQEDRAYTLYPVSHPWVPGSTGRHYVLYRELELALRTEFEDIDPKLLWPDFQPAAALNLEEAFQLDCGGCLTACAPLSAAGTGVFCRPETDTKPLQAVVLREDRSRFYLVTPDEDRHFSGLVANGSDGRSYEVFSLPFQQNPGDGGPVSVDFCLVPDLPKGVKVISLDYEGTVSHHRQNRVALDLTTLPQTVVVDGIALTLTGLSQGSGLVFTEDGSMNHPFHMVEYAPRVPEGYLTEVRATREDLTASLGWGSIPNHLFIPYSTGLDDSLDNERFFAAVDLTLFFSEPGILAF</sequence>
<protein>
    <submittedName>
        <fullName evidence="5">Nucleoside hydrolase</fullName>
    </submittedName>
</protein>
<name>A0A923I9B0_9FIRM</name>
<keyword evidence="1 5" id="KW-0378">Hydrolase</keyword>
<gene>
    <name evidence="5" type="ORF">H8S23_08110</name>
</gene>
<dbReference type="GO" id="GO:0008477">
    <property type="term" value="F:purine nucleosidase activity"/>
    <property type="evidence" value="ECO:0007669"/>
    <property type="project" value="TreeGrafter"/>
</dbReference>
<keyword evidence="2" id="KW-0326">Glycosidase</keyword>
<dbReference type="EMBL" id="JACONZ010000002">
    <property type="protein sequence ID" value="MBC5581474.1"/>
    <property type="molecule type" value="Genomic_DNA"/>
</dbReference>
<dbReference type="InterPro" id="IPR036452">
    <property type="entry name" value="Ribo_hydro-like"/>
</dbReference>
<dbReference type="GO" id="GO:0006152">
    <property type="term" value="P:purine nucleoside catabolic process"/>
    <property type="evidence" value="ECO:0007669"/>
    <property type="project" value="TreeGrafter"/>
</dbReference>
<comment type="caution">
    <text evidence="5">The sequence shown here is derived from an EMBL/GenBank/DDBJ whole genome shotgun (WGS) entry which is preliminary data.</text>
</comment>
<keyword evidence="3" id="KW-0732">Signal</keyword>
<evidence type="ECO:0000259" key="4">
    <source>
        <dbReference type="Pfam" id="PF01156"/>
    </source>
</evidence>
<dbReference type="PROSITE" id="PS51257">
    <property type="entry name" value="PROKAR_LIPOPROTEIN"/>
    <property type="match status" value="1"/>
</dbReference>
<dbReference type="InterPro" id="IPR023186">
    <property type="entry name" value="IUNH"/>
</dbReference>
<keyword evidence="6" id="KW-1185">Reference proteome</keyword>
<dbReference type="AlphaFoldDB" id="A0A923I9B0"/>
<feature type="chain" id="PRO_5039357031" evidence="3">
    <location>
        <begin position="23"/>
        <end position="711"/>
    </location>
</feature>
<dbReference type="PANTHER" id="PTHR12304">
    <property type="entry name" value="INOSINE-URIDINE PREFERRING NUCLEOSIDE HYDROLASE"/>
    <property type="match status" value="1"/>
</dbReference>
<dbReference type="SUPFAM" id="SSF53590">
    <property type="entry name" value="Nucleoside hydrolase"/>
    <property type="match status" value="1"/>
</dbReference>
<feature type="signal peptide" evidence="3">
    <location>
        <begin position="1"/>
        <end position="22"/>
    </location>
</feature>
<dbReference type="Gene3D" id="3.90.245.10">
    <property type="entry name" value="Ribonucleoside hydrolase-like"/>
    <property type="match status" value="1"/>
</dbReference>
<dbReference type="Pfam" id="PF01156">
    <property type="entry name" value="IU_nuc_hydro"/>
    <property type="match status" value="1"/>
</dbReference>
<evidence type="ECO:0000313" key="5">
    <source>
        <dbReference type="EMBL" id="MBC5581474.1"/>
    </source>
</evidence>
<organism evidence="5 6">
    <name type="scientific">Anaerofilum hominis</name>
    <dbReference type="NCBI Taxonomy" id="2763016"/>
    <lineage>
        <taxon>Bacteria</taxon>
        <taxon>Bacillati</taxon>
        <taxon>Bacillota</taxon>
        <taxon>Clostridia</taxon>
        <taxon>Eubacteriales</taxon>
        <taxon>Oscillospiraceae</taxon>
        <taxon>Anaerofilum</taxon>
    </lineage>
</organism>
<accession>A0A923I9B0</accession>
<dbReference type="InterPro" id="IPR001910">
    <property type="entry name" value="Inosine/uridine_hydrolase_dom"/>
</dbReference>
<dbReference type="Proteomes" id="UP000659630">
    <property type="component" value="Unassembled WGS sequence"/>
</dbReference>
<dbReference type="GO" id="GO:0005829">
    <property type="term" value="C:cytosol"/>
    <property type="evidence" value="ECO:0007669"/>
    <property type="project" value="TreeGrafter"/>
</dbReference>
<dbReference type="PANTHER" id="PTHR12304:SF4">
    <property type="entry name" value="URIDINE NUCLEOSIDASE"/>
    <property type="match status" value="1"/>
</dbReference>
<evidence type="ECO:0000256" key="2">
    <source>
        <dbReference type="ARBA" id="ARBA00023295"/>
    </source>
</evidence>
<evidence type="ECO:0000256" key="1">
    <source>
        <dbReference type="ARBA" id="ARBA00022801"/>
    </source>
</evidence>
<evidence type="ECO:0000256" key="3">
    <source>
        <dbReference type="SAM" id="SignalP"/>
    </source>
</evidence>
<feature type="domain" description="Inosine/uridine-preferring nucleoside hydrolase" evidence="4">
    <location>
        <begin position="35"/>
        <end position="322"/>
    </location>
</feature>
<reference evidence="5" key="1">
    <citation type="submission" date="2020-08" db="EMBL/GenBank/DDBJ databases">
        <title>Genome public.</title>
        <authorList>
            <person name="Liu C."/>
            <person name="Sun Q."/>
        </authorList>
    </citation>
    <scope>NUCLEOTIDE SEQUENCE</scope>
    <source>
        <strain evidence="5">BX8</strain>
    </source>
</reference>
<evidence type="ECO:0000313" key="6">
    <source>
        <dbReference type="Proteomes" id="UP000659630"/>
    </source>
</evidence>
<dbReference type="RefSeq" id="WP_186887823.1">
    <property type="nucleotide sequence ID" value="NZ_JACONZ010000002.1"/>
</dbReference>
<proteinExistence type="predicted"/>